<keyword evidence="3" id="KW-0560">Oxidoreductase</keyword>
<dbReference type="Gene3D" id="3.40.30.10">
    <property type="entry name" value="Glutaredoxin"/>
    <property type="match status" value="1"/>
</dbReference>
<name>A0A3S9PYX9_9ACTO</name>
<dbReference type="InterPro" id="IPR013766">
    <property type="entry name" value="Thioredoxin_domain"/>
</dbReference>
<keyword evidence="7" id="KW-1133">Transmembrane helix</keyword>
<evidence type="ECO:0000256" key="1">
    <source>
        <dbReference type="ARBA" id="ARBA00005791"/>
    </source>
</evidence>
<keyword evidence="5" id="KW-0676">Redox-active center</keyword>
<feature type="compositionally biased region" description="Low complexity" evidence="6">
    <location>
        <begin position="75"/>
        <end position="103"/>
    </location>
</feature>
<evidence type="ECO:0000256" key="4">
    <source>
        <dbReference type="ARBA" id="ARBA00023157"/>
    </source>
</evidence>
<evidence type="ECO:0000256" key="6">
    <source>
        <dbReference type="SAM" id="MobiDB-lite"/>
    </source>
</evidence>
<keyword evidence="7" id="KW-0472">Membrane</keyword>
<evidence type="ECO:0000256" key="5">
    <source>
        <dbReference type="ARBA" id="ARBA00023284"/>
    </source>
</evidence>
<sequence>MSTSSPQFQTPGQQPDSKNRGLLITIIILLLVIIGLAIALILTISGDDDSSAGQSHETIQAETIEPDVTLGSDGGADSDASKTASDSDAATDPAETPTATVAPLPTEDATSGTVEDPDALLAEHQRDSEDPYALGDVDADIVVVQYADYRCGYCALWHVEVFEALEPYIESGQVRFEYRDHPVLGDASIYASAAARAAENQGLFWEYGDALYEDTYNGTSPAYDLAYFESVAERVGVEDIEQFSADLQDVETLEAVLDSRQHNLELGVTGTPSFIIEDVFVPGALDEEAFIQVVESKLP</sequence>
<dbReference type="PANTHER" id="PTHR13887">
    <property type="entry name" value="GLUTATHIONE S-TRANSFERASE KAPPA"/>
    <property type="match status" value="1"/>
</dbReference>
<keyword evidence="4" id="KW-1015">Disulfide bond</keyword>
<feature type="compositionally biased region" description="Polar residues" evidence="6">
    <location>
        <begin position="51"/>
        <end position="61"/>
    </location>
</feature>
<dbReference type="PANTHER" id="PTHR13887:SF14">
    <property type="entry name" value="DISULFIDE BOND FORMATION PROTEIN D"/>
    <property type="match status" value="1"/>
</dbReference>
<dbReference type="GO" id="GO:0016491">
    <property type="term" value="F:oxidoreductase activity"/>
    <property type="evidence" value="ECO:0007669"/>
    <property type="project" value="UniProtKB-KW"/>
</dbReference>
<evidence type="ECO:0000256" key="7">
    <source>
        <dbReference type="SAM" id="Phobius"/>
    </source>
</evidence>
<evidence type="ECO:0000313" key="10">
    <source>
        <dbReference type="Proteomes" id="UP000280344"/>
    </source>
</evidence>
<dbReference type="Pfam" id="PF13462">
    <property type="entry name" value="Thioredoxin_4"/>
    <property type="match status" value="1"/>
</dbReference>
<accession>A0A3S9PYX9</accession>
<dbReference type="InterPro" id="IPR036249">
    <property type="entry name" value="Thioredoxin-like_sf"/>
</dbReference>
<dbReference type="PROSITE" id="PS51352">
    <property type="entry name" value="THIOREDOXIN_2"/>
    <property type="match status" value="1"/>
</dbReference>
<keyword evidence="10" id="KW-1185">Reference proteome</keyword>
<dbReference type="KEGG" id="flh:EJ997_09680"/>
<evidence type="ECO:0000256" key="2">
    <source>
        <dbReference type="ARBA" id="ARBA00022729"/>
    </source>
</evidence>
<dbReference type="Proteomes" id="UP000280344">
    <property type="component" value="Chromosome"/>
</dbReference>
<dbReference type="SUPFAM" id="SSF52833">
    <property type="entry name" value="Thioredoxin-like"/>
    <property type="match status" value="1"/>
</dbReference>
<dbReference type="OrthoDB" id="117402at2"/>
<feature type="region of interest" description="Disordered" evidence="6">
    <location>
        <begin position="49"/>
        <end position="113"/>
    </location>
</feature>
<protein>
    <recommendedName>
        <fullName evidence="8">Thioredoxin domain-containing protein</fullName>
    </recommendedName>
</protein>
<dbReference type="EMBL" id="CP034593">
    <property type="protein sequence ID" value="AZQ77565.1"/>
    <property type="molecule type" value="Genomic_DNA"/>
</dbReference>
<reference evidence="9 10" key="1">
    <citation type="submission" date="2018-12" db="EMBL/GenBank/DDBJ databases">
        <title>Complete genome sequence of Flaviflexus sp. H23T48.</title>
        <authorList>
            <person name="Bae J.-W."/>
            <person name="Lee J.-Y."/>
        </authorList>
    </citation>
    <scope>NUCLEOTIDE SEQUENCE [LARGE SCALE GENOMIC DNA]</scope>
    <source>
        <strain evidence="9 10">H23T48</strain>
    </source>
</reference>
<evidence type="ECO:0000259" key="8">
    <source>
        <dbReference type="PROSITE" id="PS51352"/>
    </source>
</evidence>
<dbReference type="RefSeq" id="WP_126704368.1">
    <property type="nucleotide sequence ID" value="NZ_CP034593.1"/>
</dbReference>
<proteinExistence type="inferred from homology"/>
<evidence type="ECO:0000313" key="9">
    <source>
        <dbReference type="EMBL" id="AZQ77565.1"/>
    </source>
</evidence>
<dbReference type="AlphaFoldDB" id="A0A3S9PYX9"/>
<keyword evidence="7" id="KW-0812">Transmembrane</keyword>
<feature type="transmembrane region" description="Helical" evidence="7">
    <location>
        <begin position="21"/>
        <end position="44"/>
    </location>
</feature>
<feature type="domain" description="Thioredoxin" evidence="8">
    <location>
        <begin position="96"/>
        <end position="299"/>
    </location>
</feature>
<keyword evidence="2" id="KW-0732">Signal</keyword>
<dbReference type="InterPro" id="IPR012336">
    <property type="entry name" value="Thioredoxin-like_fold"/>
</dbReference>
<comment type="similarity">
    <text evidence="1">Belongs to the thioredoxin family. DsbA subfamily.</text>
</comment>
<gene>
    <name evidence="9" type="ORF">EJ997_09680</name>
</gene>
<organism evidence="9 10">
    <name type="scientific">Flaviflexus ciconiae</name>
    <dbReference type="NCBI Taxonomy" id="2496867"/>
    <lineage>
        <taxon>Bacteria</taxon>
        <taxon>Bacillati</taxon>
        <taxon>Actinomycetota</taxon>
        <taxon>Actinomycetes</taxon>
        <taxon>Actinomycetales</taxon>
        <taxon>Actinomycetaceae</taxon>
        <taxon>Flaviflexus</taxon>
    </lineage>
</organism>
<evidence type="ECO:0000256" key="3">
    <source>
        <dbReference type="ARBA" id="ARBA00023002"/>
    </source>
</evidence>